<feature type="region of interest" description="Disordered" evidence="1">
    <location>
        <begin position="25"/>
        <end position="55"/>
    </location>
</feature>
<evidence type="ECO:0000313" key="3">
    <source>
        <dbReference type="Proteomes" id="UP001458880"/>
    </source>
</evidence>
<comment type="caution">
    <text evidence="2">The sequence shown here is derived from an EMBL/GenBank/DDBJ whole genome shotgun (WGS) entry which is preliminary data.</text>
</comment>
<sequence length="125" mass="14036">MTVCMFSERIRSGFDGAHSLWKRSASDSQHVTPVATDSDRSRGVPIAHSDPITDTAERDKIERTLFETFDTGVESLNKLCNKHVIWFIPISSGIINKQDKINIPFDNLIHVKVNPRSSRSSARVV</sequence>
<dbReference type="Proteomes" id="UP001458880">
    <property type="component" value="Unassembled WGS sequence"/>
</dbReference>
<reference evidence="2 3" key="1">
    <citation type="journal article" date="2024" name="BMC Genomics">
        <title>De novo assembly and annotation of Popillia japonica's genome with initial clues to its potential as an invasive pest.</title>
        <authorList>
            <person name="Cucini C."/>
            <person name="Boschi S."/>
            <person name="Funari R."/>
            <person name="Cardaioli E."/>
            <person name="Iannotti N."/>
            <person name="Marturano G."/>
            <person name="Paoli F."/>
            <person name="Bruttini M."/>
            <person name="Carapelli A."/>
            <person name="Frati F."/>
            <person name="Nardi F."/>
        </authorList>
    </citation>
    <scope>NUCLEOTIDE SEQUENCE [LARGE SCALE GENOMIC DNA]</scope>
    <source>
        <strain evidence="2">DMR45628</strain>
    </source>
</reference>
<evidence type="ECO:0000256" key="1">
    <source>
        <dbReference type="SAM" id="MobiDB-lite"/>
    </source>
</evidence>
<organism evidence="2 3">
    <name type="scientific">Popillia japonica</name>
    <name type="common">Japanese beetle</name>
    <dbReference type="NCBI Taxonomy" id="7064"/>
    <lineage>
        <taxon>Eukaryota</taxon>
        <taxon>Metazoa</taxon>
        <taxon>Ecdysozoa</taxon>
        <taxon>Arthropoda</taxon>
        <taxon>Hexapoda</taxon>
        <taxon>Insecta</taxon>
        <taxon>Pterygota</taxon>
        <taxon>Neoptera</taxon>
        <taxon>Endopterygota</taxon>
        <taxon>Coleoptera</taxon>
        <taxon>Polyphaga</taxon>
        <taxon>Scarabaeiformia</taxon>
        <taxon>Scarabaeidae</taxon>
        <taxon>Rutelinae</taxon>
        <taxon>Popillia</taxon>
    </lineage>
</organism>
<name>A0AAW1MBK6_POPJA</name>
<dbReference type="EMBL" id="JASPKY010000067">
    <property type="protein sequence ID" value="KAK9743680.1"/>
    <property type="molecule type" value="Genomic_DNA"/>
</dbReference>
<gene>
    <name evidence="2" type="ORF">QE152_g8450</name>
</gene>
<evidence type="ECO:0000313" key="2">
    <source>
        <dbReference type="EMBL" id="KAK9743680.1"/>
    </source>
</evidence>
<dbReference type="AlphaFoldDB" id="A0AAW1MBK6"/>
<keyword evidence="3" id="KW-1185">Reference proteome</keyword>
<proteinExistence type="predicted"/>
<protein>
    <submittedName>
        <fullName evidence="2">Uncharacterized protein</fullName>
    </submittedName>
</protein>
<accession>A0AAW1MBK6</accession>